<evidence type="ECO:0000256" key="4">
    <source>
        <dbReference type="ARBA" id="ARBA00022801"/>
    </source>
</evidence>
<evidence type="ECO:0000256" key="2">
    <source>
        <dbReference type="ARBA" id="ARBA00009045"/>
    </source>
</evidence>
<dbReference type="RefSeq" id="WP_072834704.1">
    <property type="nucleotide sequence ID" value="NZ_FQUU01000005.1"/>
</dbReference>
<feature type="transmembrane region" description="Helical" evidence="7">
    <location>
        <begin position="147"/>
        <end position="170"/>
    </location>
</feature>
<feature type="transmembrane region" description="Helical" evidence="7">
    <location>
        <begin position="342"/>
        <end position="360"/>
    </location>
</feature>
<feature type="domain" description="Peptidase S54 rhomboid" evidence="8">
    <location>
        <begin position="191"/>
        <end position="329"/>
    </location>
</feature>
<evidence type="ECO:0000256" key="6">
    <source>
        <dbReference type="ARBA" id="ARBA00023136"/>
    </source>
</evidence>
<comment type="subcellular location">
    <subcellularLocation>
        <location evidence="1">Membrane</location>
        <topology evidence="1">Multi-pass membrane protein</topology>
    </subcellularLocation>
</comment>
<keyword evidence="5 7" id="KW-1133">Transmembrane helix</keyword>
<keyword evidence="10" id="KW-1185">Reference proteome</keyword>
<evidence type="ECO:0000256" key="3">
    <source>
        <dbReference type="ARBA" id="ARBA00022692"/>
    </source>
</evidence>
<dbReference type="OrthoDB" id="9778341at2"/>
<evidence type="ECO:0000256" key="1">
    <source>
        <dbReference type="ARBA" id="ARBA00004141"/>
    </source>
</evidence>
<evidence type="ECO:0000256" key="5">
    <source>
        <dbReference type="ARBA" id="ARBA00022989"/>
    </source>
</evidence>
<reference evidence="9 10" key="1">
    <citation type="submission" date="2016-11" db="EMBL/GenBank/DDBJ databases">
        <authorList>
            <person name="Jaros S."/>
            <person name="Januszkiewicz K."/>
            <person name="Wedrychowicz H."/>
        </authorList>
    </citation>
    <scope>NUCLEOTIDE SEQUENCE [LARGE SCALE GENOMIC DNA]</scope>
    <source>
        <strain evidence="9 10">DSM 18119</strain>
    </source>
</reference>
<evidence type="ECO:0000259" key="8">
    <source>
        <dbReference type="Pfam" id="PF01694"/>
    </source>
</evidence>
<gene>
    <name evidence="9" type="ORF">SAMN02745131_01482</name>
</gene>
<feature type="transmembrane region" description="Helical" evidence="7">
    <location>
        <begin position="311"/>
        <end position="330"/>
    </location>
</feature>
<dbReference type="PANTHER" id="PTHR43731:SF14">
    <property type="entry name" value="PRESENILIN-ASSOCIATED RHOMBOID-LIKE PROTEIN, MITOCHONDRIAL"/>
    <property type="match status" value="1"/>
</dbReference>
<dbReference type="Pfam" id="PF01694">
    <property type="entry name" value="Rhomboid"/>
    <property type="match status" value="1"/>
</dbReference>
<keyword evidence="9" id="KW-0645">Protease</keyword>
<dbReference type="Proteomes" id="UP000184048">
    <property type="component" value="Unassembled WGS sequence"/>
</dbReference>
<dbReference type="EMBL" id="FQUU01000005">
    <property type="protein sequence ID" value="SHE96940.1"/>
    <property type="molecule type" value="Genomic_DNA"/>
</dbReference>
<evidence type="ECO:0000313" key="10">
    <source>
        <dbReference type="Proteomes" id="UP000184048"/>
    </source>
</evidence>
<dbReference type="GO" id="GO:0006508">
    <property type="term" value="P:proteolysis"/>
    <property type="evidence" value="ECO:0007669"/>
    <property type="project" value="UniProtKB-KW"/>
</dbReference>
<dbReference type="InterPro" id="IPR022764">
    <property type="entry name" value="Peptidase_S54_rhomboid_dom"/>
</dbReference>
<proteinExistence type="inferred from homology"/>
<sequence>MPHFSKTLLFPGRSSAELLSIAYGTFQELSWKLKIAGNDQIVGYTNSKWKNKGEEIIVITENEKVIMMSKMVNGEVLDILQKNRRNITRFQQAFENLVQHEDVLQLENWTGELSTLQQETFLLAEQEKEERMEVERIMKLSSGSRSVTYFLIGTNALIFLLMWITGAGIWEPGTDVLIKWGANYKPMTTGGEWWRLFTCIFVHIGIVHLLLNMYALLMIGNYLEPMLGRLRFTVAYVCTGIIASITSLWWHQDPIVSAGASGAIFGLYGLFLALLTTNLIPHSARKALLQSIGIFVLYNITYGLRSQTVDNSAHIGGLLSGLAIGYLYFFTIKTEARLKTNATLVAIISITVIFGSLYIMNSNDDSWVYQQHVEKIVGIEAEALKPLQNIKDPMLLKEVATVTQPKWQEAKHLLEETSMYKLNGQLVNHRKMLEQYLDLRIKQTDLIIIALQGHENVDSELNRYTENINVLLERMQK</sequence>
<dbReference type="STRING" id="1121884.SAMN02745131_01482"/>
<evidence type="ECO:0000313" key="9">
    <source>
        <dbReference type="EMBL" id="SHE96940.1"/>
    </source>
</evidence>
<evidence type="ECO:0000256" key="7">
    <source>
        <dbReference type="SAM" id="Phobius"/>
    </source>
</evidence>
<dbReference type="PANTHER" id="PTHR43731">
    <property type="entry name" value="RHOMBOID PROTEASE"/>
    <property type="match status" value="1"/>
</dbReference>
<feature type="transmembrane region" description="Helical" evidence="7">
    <location>
        <begin position="287"/>
        <end position="305"/>
    </location>
</feature>
<keyword evidence="6 7" id="KW-0472">Membrane</keyword>
<comment type="similarity">
    <text evidence="2">Belongs to the peptidase S54 family.</text>
</comment>
<name>A0A1M4XU71_9BACT</name>
<dbReference type="SUPFAM" id="SSF144091">
    <property type="entry name" value="Rhomboid-like"/>
    <property type="match status" value="1"/>
</dbReference>
<accession>A0A1M4XU71</accession>
<dbReference type="InterPro" id="IPR050925">
    <property type="entry name" value="Rhomboid_protease_S54"/>
</dbReference>
<organism evidence="9 10">
    <name type="scientific">Flavisolibacter ginsengisoli DSM 18119</name>
    <dbReference type="NCBI Taxonomy" id="1121884"/>
    <lineage>
        <taxon>Bacteria</taxon>
        <taxon>Pseudomonadati</taxon>
        <taxon>Bacteroidota</taxon>
        <taxon>Chitinophagia</taxon>
        <taxon>Chitinophagales</taxon>
        <taxon>Chitinophagaceae</taxon>
        <taxon>Flavisolibacter</taxon>
    </lineage>
</organism>
<feature type="transmembrane region" description="Helical" evidence="7">
    <location>
        <begin position="229"/>
        <end position="249"/>
    </location>
</feature>
<feature type="transmembrane region" description="Helical" evidence="7">
    <location>
        <begin position="193"/>
        <end position="217"/>
    </location>
</feature>
<dbReference type="GO" id="GO:0004252">
    <property type="term" value="F:serine-type endopeptidase activity"/>
    <property type="evidence" value="ECO:0007669"/>
    <property type="project" value="InterPro"/>
</dbReference>
<dbReference type="InterPro" id="IPR035952">
    <property type="entry name" value="Rhomboid-like_sf"/>
</dbReference>
<keyword evidence="3 7" id="KW-0812">Transmembrane</keyword>
<protein>
    <submittedName>
        <fullName evidence="9">Rhomboid protease GluP</fullName>
    </submittedName>
</protein>
<feature type="transmembrane region" description="Helical" evidence="7">
    <location>
        <begin position="255"/>
        <end position="275"/>
    </location>
</feature>
<keyword evidence="4" id="KW-0378">Hydrolase</keyword>
<dbReference type="Gene3D" id="1.20.1540.10">
    <property type="entry name" value="Rhomboid-like"/>
    <property type="match status" value="1"/>
</dbReference>
<dbReference type="AlphaFoldDB" id="A0A1M4XU71"/>
<dbReference type="GO" id="GO:0016020">
    <property type="term" value="C:membrane"/>
    <property type="evidence" value="ECO:0007669"/>
    <property type="project" value="UniProtKB-SubCell"/>
</dbReference>